<protein>
    <recommendedName>
        <fullName evidence="4 7">Signal peptidase I</fullName>
        <ecNumber evidence="4 7">3.4.21.89</ecNumber>
    </recommendedName>
</protein>
<proteinExistence type="inferred from homology"/>
<feature type="active site" evidence="6">
    <location>
        <position position="45"/>
    </location>
</feature>
<dbReference type="InterPro" id="IPR019533">
    <property type="entry name" value="Peptidase_S26"/>
</dbReference>
<dbReference type="GO" id="GO:0006465">
    <property type="term" value="P:signal peptide processing"/>
    <property type="evidence" value="ECO:0007669"/>
    <property type="project" value="InterPro"/>
</dbReference>
<keyword evidence="7" id="KW-0645">Protease</keyword>
<dbReference type="PANTHER" id="PTHR43390">
    <property type="entry name" value="SIGNAL PEPTIDASE I"/>
    <property type="match status" value="1"/>
</dbReference>
<dbReference type="EC" id="3.4.21.89" evidence="4 7"/>
<feature type="active site" evidence="6">
    <location>
        <position position="88"/>
    </location>
</feature>
<dbReference type="Gene3D" id="2.10.109.10">
    <property type="entry name" value="Umud Fragment, subunit A"/>
    <property type="match status" value="1"/>
</dbReference>
<dbReference type="GO" id="GO:0005886">
    <property type="term" value="C:plasma membrane"/>
    <property type="evidence" value="ECO:0007669"/>
    <property type="project" value="UniProtKB-SubCell"/>
</dbReference>
<dbReference type="NCBIfam" id="TIGR02227">
    <property type="entry name" value="sigpep_I_bact"/>
    <property type="match status" value="1"/>
</dbReference>
<dbReference type="SUPFAM" id="SSF51306">
    <property type="entry name" value="LexA/Signal peptidase"/>
    <property type="match status" value="1"/>
</dbReference>
<comment type="subcellular location">
    <subcellularLocation>
        <location evidence="2">Cell membrane</location>
        <topology evidence="2">Single-pass type II membrane protein</topology>
    </subcellularLocation>
    <subcellularLocation>
        <location evidence="7">Membrane</location>
        <topology evidence="7">Single-pass type II membrane protein</topology>
    </subcellularLocation>
</comment>
<feature type="domain" description="Peptidase S26" evidence="8">
    <location>
        <begin position="18"/>
        <end position="174"/>
    </location>
</feature>
<evidence type="ECO:0000256" key="3">
    <source>
        <dbReference type="ARBA" id="ARBA00009370"/>
    </source>
</evidence>
<dbReference type="InterPro" id="IPR019757">
    <property type="entry name" value="Pept_S26A_signal_pept_1_Lys-AS"/>
</dbReference>
<dbReference type="PRINTS" id="PR00727">
    <property type="entry name" value="LEADERPTASE"/>
</dbReference>
<dbReference type="InterPro" id="IPR000223">
    <property type="entry name" value="Pept_S26A_signal_pept_1"/>
</dbReference>
<evidence type="ECO:0000256" key="7">
    <source>
        <dbReference type="RuleBase" id="RU362042"/>
    </source>
</evidence>
<evidence type="ECO:0000256" key="2">
    <source>
        <dbReference type="ARBA" id="ARBA00004401"/>
    </source>
</evidence>
<dbReference type="InterPro" id="IPR019758">
    <property type="entry name" value="Pept_S26A_signal_pept_1_CS"/>
</dbReference>
<evidence type="ECO:0000256" key="6">
    <source>
        <dbReference type="PIRSR" id="PIRSR600223-1"/>
    </source>
</evidence>
<evidence type="ECO:0000256" key="4">
    <source>
        <dbReference type="ARBA" id="ARBA00013208"/>
    </source>
</evidence>
<comment type="similarity">
    <text evidence="3 7">Belongs to the peptidase S26 family.</text>
</comment>
<dbReference type="GO" id="GO:0009003">
    <property type="term" value="F:signal peptidase activity"/>
    <property type="evidence" value="ECO:0007669"/>
    <property type="project" value="UniProtKB-EC"/>
</dbReference>
<dbReference type="EMBL" id="AP019377">
    <property type="protein sequence ID" value="BBH93472.1"/>
    <property type="molecule type" value="Genomic_DNA"/>
</dbReference>
<evidence type="ECO:0000256" key="5">
    <source>
        <dbReference type="ARBA" id="ARBA00022801"/>
    </source>
</evidence>
<dbReference type="CDD" id="cd06530">
    <property type="entry name" value="S26_SPase_I"/>
    <property type="match status" value="1"/>
</dbReference>
<dbReference type="PANTHER" id="PTHR43390:SF1">
    <property type="entry name" value="CHLOROPLAST PROCESSING PEPTIDASE"/>
    <property type="match status" value="1"/>
</dbReference>
<gene>
    <name evidence="9" type="ORF">KTA_16710</name>
</gene>
<dbReference type="GO" id="GO:0004252">
    <property type="term" value="F:serine-type endopeptidase activity"/>
    <property type="evidence" value="ECO:0007669"/>
    <property type="project" value="InterPro"/>
</dbReference>
<comment type="catalytic activity">
    <reaction evidence="1 7">
        <text>Cleavage of hydrophobic, N-terminal signal or leader sequences from secreted and periplasmic proteins.</text>
        <dbReference type="EC" id="3.4.21.89"/>
    </reaction>
</comment>
<dbReference type="PROSITE" id="PS00761">
    <property type="entry name" value="SPASE_I_3"/>
    <property type="match status" value="1"/>
</dbReference>
<sequence>MSAKPEKEERGRRLLRDILETVALTLLLLLVVRLTVQHYYIDGPSMEPTLHNQEYILVDRLAYLFHPPQRGDIIVFHYPRDPNIDYVKRIIAIPGDTITVIGQTVIVDGVTLHEPYVNPDDPASLAVYPPIRNLVIGPDQYFVMGDNRGDSSDSRQWGTVPRQDIVGKATLVYWPLGANNFGLLPDVSSVFAGIK</sequence>
<accession>A0A455T2M7</accession>
<evidence type="ECO:0000256" key="1">
    <source>
        <dbReference type="ARBA" id="ARBA00000677"/>
    </source>
</evidence>
<dbReference type="PROSITE" id="PS00760">
    <property type="entry name" value="SPASE_I_2"/>
    <property type="match status" value="1"/>
</dbReference>
<keyword evidence="5 7" id="KW-0378">Hydrolase</keyword>
<evidence type="ECO:0000259" key="8">
    <source>
        <dbReference type="Pfam" id="PF10502"/>
    </source>
</evidence>
<dbReference type="Pfam" id="PF10502">
    <property type="entry name" value="Peptidase_S26"/>
    <property type="match status" value="1"/>
</dbReference>
<name>A0A455T2M7_9CHLR</name>
<dbReference type="AlphaFoldDB" id="A0A455T2M7"/>
<evidence type="ECO:0000313" key="9">
    <source>
        <dbReference type="EMBL" id="BBH93472.1"/>
    </source>
</evidence>
<dbReference type="InterPro" id="IPR036286">
    <property type="entry name" value="LexA/Signal_pep-like_sf"/>
</dbReference>
<organism evidence="9">
    <name type="scientific">Thermogemmatispora argillosa</name>
    <dbReference type="NCBI Taxonomy" id="2045280"/>
    <lineage>
        <taxon>Bacteria</taxon>
        <taxon>Bacillati</taxon>
        <taxon>Chloroflexota</taxon>
        <taxon>Ktedonobacteria</taxon>
        <taxon>Thermogemmatisporales</taxon>
        <taxon>Thermogemmatisporaceae</taxon>
        <taxon>Thermogemmatispora</taxon>
    </lineage>
</organism>
<reference evidence="9" key="1">
    <citation type="submission" date="2018-12" db="EMBL/GenBank/DDBJ databases">
        <title>Novel natural products biosynthetic potential of the class Ktedonobacteria.</title>
        <authorList>
            <person name="Zheng Y."/>
            <person name="Saitou A."/>
            <person name="Wang C.M."/>
            <person name="Toyoda A."/>
            <person name="Minakuchi Y."/>
            <person name="Sekiguchi Y."/>
            <person name="Ueda K."/>
            <person name="Takano H."/>
            <person name="Sakai Y."/>
            <person name="Yokota A."/>
            <person name="Yabe S."/>
        </authorList>
    </citation>
    <scope>NUCLEOTIDE SEQUENCE</scope>
    <source>
        <strain evidence="9">A3-2</strain>
    </source>
</reference>